<evidence type="ECO:0000313" key="3">
    <source>
        <dbReference type="Proteomes" id="UP000309566"/>
    </source>
</evidence>
<comment type="caution">
    <text evidence="2">The sequence shown here is derived from an EMBL/GenBank/DDBJ whole genome shotgun (WGS) entry which is preliminary data.</text>
</comment>
<feature type="signal peptide" evidence="1">
    <location>
        <begin position="1"/>
        <end position="20"/>
    </location>
</feature>
<name>A0A4S2DD39_9BACE</name>
<organism evidence="2 3">
    <name type="scientific">Bacteroides caecimuris</name>
    <dbReference type="NCBI Taxonomy" id="1796613"/>
    <lineage>
        <taxon>Bacteria</taxon>
        <taxon>Pseudomonadati</taxon>
        <taxon>Bacteroidota</taxon>
        <taxon>Bacteroidia</taxon>
        <taxon>Bacteroidales</taxon>
        <taxon>Bacteroidaceae</taxon>
        <taxon>Bacteroides</taxon>
    </lineage>
</organism>
<dbReference type="RefSeq" id="WP_135999151.1">
    <property type="nucleotide sequence ID" value="NZ_SRYX01000012.1"/>
</dbReference>
<gene>
    <name evidence="2" type="ORF">E5353_04820</name>
</gene>
<accession>A0A4S2DD39</accession>
<dbReference type="Proteomes" id="UP000309566">
    <property type="component" value="Unassembled WGS sequence"/>
</dbReference>
<evidence type="ECO:0000256" key="1">
    <source>
        <dbReference type="SAM" id="SignalP"/>
    </source>
</evidence>
<sequence>MLKQLLTTVLLGILLINVQAQSLTPPAGTFRLGISKGNESHWLKPKEKVEGIHFQWKALPDSRGFILEVAVTSLQQADNLFWSFGDCQPDMDINVFSVEGQAFTCYYGESMKLRTLQAVTPTEDIRLSNGRQDKTPLLLYESGKRTDRPVLAGRCPLAANSKLYFCFYEQNAQADYNYFMLPDLFAKIDESKHSKNGN</sequence>
<dbReference type="EMBL" id="SRYX01000012">
    <property type="protein sequence ID" value="TGY39827.1"/>
    <property type="molecule type" value="Genomic_DNA"/>
</dbReference>
<keyword evidence="1" id="KW-0732">Signal</keyword>
<reference evidence="2 3" key="1">
    <citation type="submission" date="2019-04" db="EMBL/GenBank/DDBJ databases">
        <title>Microbes associate with the intestines of laboratory mice.</title>
        <authorList>
            <person name="Navarre W."/>
            <person name="Wong E."/>
            <person name="Huang K."/>
            <person name="Tropini C."/>
            <person name="Ng K."/>
            <person name="Yu B."/>
        </authorList>
    </citation>
    <scope>NUCLEOTIDE SEQUENCE [LARGE SCALE GENOMIC DNA]</scope>
    <source>
        <strain evidence="2 3">NM63_1-25</strain>
    </source>
</reference>
<evidence type="ECO:0000313" key="2">
    <source>
        <dbReference type="EMBL" id="TGY39827.1"/>
    </source>
</evidence>
<feature type="chain" id="PRO_5020918907" evidence="1">
    <location>
        <begin position="21"/>
        <end position="198"/>
    </location>
</feature>
<proteinExistence type="predicted"/>
<dbReference type="AlphaFoldDB" id="A0A4S2DD39"/>
<dbReference type="CDD" id="cd11747">
    <property type="entry name" value="GH94N_like_1"/>
    <property type="match status" value="1"/>
</dbReference>
<protein>
    <submittedName>
        <fullName evidence="2">DUF4450 domain-containing protein</fullName>
    </submittedName>
</protein>